<name>A0A067SK91_GALM3</name>
<feature type="transmembrane region" description="Helical" evidence="1">
    <location>
        <begin position="174"/>
        <end position="196"/>
    </location>
</feature>
<dbReference type="EMBL" id="KL142393">
    <property type="protein sequence ID" value="KDR71360.1"/>
    <property type="molecule type" value="Genomic_DNA"/>
</dbReference>
<dbReference type="AlphaFoldDB" id="A0A067SK91"/>
<evidence type="ECO:0000256" key="1">
    <source>
        <dbReference type="SAM" id="Phobius"/>
    </source>
</evidence>
<keyword evidence="1" id="KW-0812">Transmembrane</keyword>
<proteinExistence type="predicted"/>
<keyword evidence="1" id="KW-0472">Membrane</keyword>
<evidence type="ECO:0008006" key="4">
    <source>
        <dbReference type="Google" id="ProtNLM"/>
    </source>
</evidence>
<accession>A0A067SK91</accession>
<reference evidence="3" key="1">
    <citation type="journal article" date="2014" name="Proc. Natl. Acad. Sci. U.S.A.">
        <title>Extensive sampling of basidiomycete genomes demonstrates inadequacy of the white-rot/brown-rot paradigm for wood decay fungi.</title>
        <authorList>
            <person name="Riley R."/>
            <person name="Salamov A.A."/>
            <person name="Brown D.W."/>
            <person name="Nagy L.G."/>
            <person name="Floudas D."/>
            <person name="Held B.W."/>
            <person name="Levasseur A."/>
            <person name="Lombard V."/>
            <person name="Morin E."/>
            <person name="Otillar R."/>
            <person name="Lindquist E.A."/>
            <person name="Sun H."/>
            <person name="LaButti K.M."/>
            <person name="Schmutz J."/>
            <person name="Jabbour D."/>
            <person name="Luo H."/>
            <person name="Baker S.E."/>
            <person name="Pisabarro A.G."/>
            <person name="Walton J.D."/>
            <person name="Blanchette R.A."/>
            <person name="Henrissat B."/>
            <person name="Martin F."/>
            <person name="Cullen D."/>
            <person name="Hibbett D.S."/>
            <person name="Grigoriev I.V."/>
        </authorList>
    </citation>
    <scope>NUCLEOTIDE SEQUENCE [LARGE SCALE GENOMIC DNA]</scope>
    <source>
        <strain evidence="3">CBS 339.88</strain>
    </source>
</reference>
<feature type="transmembrane region" description="Helical" evidence="1">
    <location>
        <begin position="54"/>
        <end position="81"/>
    </location>
</feature>
<evidence type="ECO:0000313" key="3">
    <source>
        <dbReference type="Proteomes" id="UP000027222"/>
    </source>
</evidence>
<feature type="transmembrane region" description="Helical" evidence="1">
    <location>
        <begin position="217"/>
        <end position="240"/>
    </location>
</feature>
<feature type="transmembrane region" description="Helical" evidence="1">
    <location>
        <begin position="132"/>
        <end position="154"/>
    </location>
</feature>
<dbReference type="HOGENOM" id="CLU_044614_3_3_1"/>
<organism evidence="2 3">
    <name type="scientific">Galerina marginata (strain CBS 339.88)</name>
    <dbReference type="NCBI Taxonomy" id="685588"/>
    <lineage>
        <taxon>Eukaryota</taxon>
        <taxon>Fungi</taxon>
        <taxon>Dikarya</taxon>
        <taxon>Basidiomycota</taxon>
        <taxon>Agaricomycotina</taxon>
        <taxon>Agaricomycetes</taxon>
        <taxon>Agaricomycetidae</taxon>
        <taxon>Agaricales</taxon>
        <taxon>Agaricineae</taxon>
        <taxon>Strophariaceae</taxon>
        <taxon>Galerina</taxon>
    </lineage>
</organism>
<dbReference type="Proteomes" id="UP000027222">
    <property type="component" value="Unassembled WGS sequence"/>
</dbReference>
<evidence type="ECO:0000313" key="2">
    <source>
        <dbReference type="EMBL" id="KDR71360.1"/>
    </source>
</evidence>
<sequence>MVVISQTSPGIRVDTAKLAGIFAEGPLYGIFLILDAVALNILTRRRRRTSFNPFSITAAILMLLLATAKFITDCTSIATGFIPLESRALRQSFFLDLTQPIYATSITIYFTMILVGDSIVIYRCYVVWNHNFWVVLIPILCSLASGACGYQTIWAIRHLSEKISFIRLEKSMGFAVFGLSFSANAISTGLLSYKIWTADRNLRKTLPISSTGRRLTPVLRIVLESGIVNTLYLLAYTIILDNGTDGIAIMASIATPLIGIIFTTVIIRAALSAEAESSAQKSTAITGGGLAFASTKSQSQHGDTLNELEPVLEVKGVHPDQEV</sequence>
<dbReference type="OrthoDB" id="2756618at2759"/>
<keyword evidence="1" id="KW-1133">Transmembrane helix</keyword>
<keyword evidence="3" id="KW-1185">Reference proteome</keyword>
<feature type="transmembrane region" description="Helical" evidence="1">
    <location>
        <begin position="246"/>
        <end position="271"/>
    </location>
</feature>
<gene>
    <name evidence="2" type="ORF">GALMADRAFT_144044</name>
</gene>
<feature type="transmembrane region" description="Helical" evidence="1">
    <location>
        <begin position="25"/>
        <end position="42"/>
    </location>
</feature>
<feature type="transmembrane region" description="Helical" evidence="1">
    <location>
        <begin position="101"/>
        <end position="125"/>
    </location>
</feature>
<protein>
    <recommendedName>
        <fullName evidence="4">G-protein coupled receptors family 1 profile domain-containing protein</fullName>
    </recommendedName>
</protein>